<dbReference type="PANTHER" id="PTHR23408">
    <property type="entry name" value="METHYLMALONYL-COA MUTASE"/>
    <property type="match status" value="1"/>
</dbReference>
<protein>
    <submittedName>
        <fullName evidence="2">Methylmalonyl Co-A mutase-associated GTPase MeaB</fullName>
        <ecNumber evidence="2">3.6.5.-</ecNumber>
    </submittedName>
</protein>
<proteinExistence type="inferred from homology"/>
<sequence length="375" mass="41301">MKKQKPETYKPDWAPENAGDEFAVRIVKGKLNSSSSSGLSSSNTKRKHLSIDDYVNGVLQFDRNILARTITLIESNNKAHHDTAQEVLKKLIPYSGKSLRIGITGVPGAGKSTLIETLGMFLINQGHKVAVLTVDPSSTVTKGSILGDKTRMEKLSKEENCFIRPSPSGGELGGVARKTRETITVVEAAGFDIVLIETVGVGQSEVTVRSMVDFFLLVLIAGAGDELQGIKRGVMELCDAIFINKADGDNEKRALIAQTDYNNALHYLQPATKGWQPKAYIGSALKNKGISELWNVISEFVKQTKSSGVFEERRKTQTVEWVFKMIENKLIDGFYNDEKIKKIIPEIKNEILKGKLTPTLAAEKLLEVYKTKKGS</sequence>
<dbReference type="CDD" id="cd03114">
    <property type="entry name" value="MMAA-like"/>
    <property type="match status" value="1"/>
</dbReference>
<dbReference type="GO" id="GO:0005737">
    <property type="term" value="C:cytoplasm"/>
    <property type="evidence" value="ECO:0007669"/>
    <property type="project" value="TreeGrafter"/>
</dbReference>
<accession>A0A7V3E6P4</accession>
<dbReference type="Gene3D" id="1.10.287.130">
    <property type="match status" value="1"/>
</dbReference>
<comment type="caution">
    <text evidence="2">The sequence shown here is derived from an EMBL/GenBank/DDBJ whole genome shotgun (WGS) entry which is preliminary data.</text>
</comment>
<dbReference type="Pfam" id="PF03308">
    <property type="entry name" value="MeaB"/>
    <property type="match status" value="1"/>
</dbReference>
<dbReference type="EC" id="3.6.5.-" evidence="2"/>
<evidence type="ECO:0000313" key="2">
    <source>
        <dbReference type="EMBL" id="HFI90512.1"/>
    </source>
</evidence>
<dbReference type="Gene3D" id="3.40.50.300">
    <property type="entry name" value="P-loop containing nucleotide triphosphate hydrolases"/>
    <property type="match status" value="1"/>
</dbReference>
<dbReference type="InterPro" id="IPR027417">
    <property type="entry name" value="P-loop_NTPase"/>
</dbReference>
<dbReference type="SUPFAM" id="SSF52540">
    <property type="entry name" value="P-loop containing nucleoside triphosphate hydrolases"/>
    <property type="match status" value="1"/>
</dbReference>
<reference evidence="2" key="1">
    <citation type="journal article" date="2020" name="mSystems">
        <title>Genome- and Community-Level Interaction Insights into Carbon Utilization and Element Cycling Functions of Hydrothermarchaeota in Hydrothermal Sediment.</title>
        <authorList>
            <person name="Zhou Z."/>
            <person name="Liu Y."/>
            <person name="Xu W."/>
            <person name="Pan J."/>
            <person name="Luo Z.H."/>
            <person name="Li M."/>
        </authorList>
    </citation>
    <scope>NUCLEOTIDE SEQUENCE [LARGE SCALE GENOMIC DNA]</scope>
    <source>
        <strain evidence="2">SpSt-479</strain>
    </source>
</reference>
<dbReference type="NCBIfam" id="TIGR00750">
    <property type="entry name" value="lao"/>
    <property type="match status" value="1"/>
</dbReference>
<dbReference type="GO" id="GO:0005525">
    <property type="term" value="F:GTP binding"/>
    <property type="evidence" value="ECO:0007669"/>
    <property type="project" value="InterPro"/>
</dbReference>
<dbReference type="PANTHER" id="PTHR23408:SF3">
    <property type="entry name" value="METHYLMALONIC ACIDURIA TYPE A PROTEIN, MITOCHONDRIAL"/>
    <property type="match status" value="1"/>
</dbReference>
<comment type="similarity">
    <text evidence="1">Belongs to the SIMIBI class G3E GTPase family. ArgK/MeaB subfamily.</text>
</comment>
<dbReference type="NCBIfam" id="NF006958">
    <property type="entry name" value="PRK09435.1"/>
    <property type="match status" value="1"/>
</dbReference>
<dbReference type="InterPro" id="IPR005129">
    <property type="entry name" value="GTPase_ArgK"/>
</dbReference>
<dbReference type="EMBL" id="DSUJ01000008">
    <property type="protein sequence ID" value="HFI90512.1"/>
    <property type="molecule type" value="Genomic_DNA"/>
</dbReference>
<gene>
    <name evidence="2" type="primary">meaB</name>
    <name evidence="2" type="ORF">ENS31_03150</name>
</gene>
<evidence type="ECO:0000256" key="1">
    <source>
        <dbReference type="ARBA" id="ARBA00009625"/>
    </source>
</evidence>
<dbReference type="GO" id="GO:0003924">
    <property type="term" value="F:GTPase activity"/>
    <property type="evidence" value="ECO:0007669"/>
    <property type="project" value="InterPro"/>
</dbReference>
<name>A0A7V3E6P4_9BACT</name>
<dbReference type="AlphaFoldDB" id="A0A7V3E6P4"/>
<keyword evidence="2" id="KW-0378">Hydrolase</keyword>
<organism evidence="2">
    <name type="scientific">Ignavibacterium album</name>
    <dbReference type="NCBI Taxonomy" id="591197"/>
    <lineage>
        <taxon>Bacteria</taxon>
        <taxon>Pseudomonadati</taxon>
        <taxon>Ignavibacteriota</taxon>
        <taxon>Ignavibacteria</taxon>
        <taxon>Ignavibacteriales</taxon>
        <taxon>Ignavibacteriaceae</taxon>
        <taxon>Ignavibacterium</taxon>
    </lineage>
</organism>
<dbReference type="Gene3D" id="1.20.5.170">
    <property type="match status" value="1"/>
</dbReference>